<keyword evidence="4 10" id="KW-0378">Hydrolase</keyword>
<evidence type="ECO:0000256" key="1">
    <source>
        <dbReference type="ARBA" id="ARBA00005091"/>
    </source>
</evidence>
<protein>
    <recommendedName>
        <fullName evidence="10">Imidazole glycerol phosphate synthase subunit HisH</fullName>
        <ecNumber evidence="10">4.3.2.10</ecNumber>
    </recommendedName>
    <alternativeName>
        <fullName evidence="10">IGP synthase glutaminase subunit</fullName>
        <ecNumber evidence="10">3.5.1.2</ecNumber>
    </alternativeName>
    <alternativeName>
        <fullName evidence="10">IGP synthase subunit HisH</fullName>
    </alternativeName>
    <alternativeName>
        <fullName evidence="10">ImGP synthase subunit HisH</fullName>
        <shortName evidence="10">IGPS subunit HisH</shortName>
    </alternativeName>
</protein>
<dbReference type="PANTHER" id="PTHR42701">
    <property type="entry name" value="IMIDAZOLE GLYCEROL PHOSPHATE SYNTHASE SUBUNIT HISH"/>
    <property type="match status" value="1"/>
</dbReference>
<accession>A0ABX5Q0W8</accession>
<keyword evidence="10" id="KW-0963">Cytoplasm</keyword>
<evidence type="ECO:0000256" key="7">
    <source>
        <dbReference type="ARBA" id="ARBA00023239"/>
    </source>
</evidence>
<dbReference type="EMBL" id="QKZR01000001">
    <property type="protein sequence ID" value="PZX43422.1"/>
    <property type="molecule type" value="Genomic_DNA"/>
</dbReference>
<comment type="catalytic activity">
    <reaction evidence="9 10">
        <text>L-glutamine + H2O = L-glutamate + NH4(+)</text>
        <dbReference type="Rhea" id="RHEA:15889"/>
        <dbReference type="ChEBI" id="CHEBI:15377"/>
        <dbReference type="ChEBI" id="CHEBI:28938"/>
        <dbReference type="ChEBI" id="CHEBI:29985"/>
        <dbReference type="ChEBI" id="CHEBI:58359"/>
        <dbReference type="EC" id="3.5.1.2"/>
    </reaction>
</comment>
<evidence type="ECO:0000256" key="9">
    <source>
        <dbReference type="ARBA" id="ARBA00049534"/>
    </source>
</evidence>
<dbReference type="CDD" id="cd01748">
    <property type="entry name" value="GATase1_IGP_Synthase"/>
    <property type="match status" value="1"/>
</dbReference>
<proteinExistence type="inferred from homology"/>
<name>A0ABX5Q0W8_9FLAO</name>
<dbReference type="SUPFAM" id="SSF52317">
    <property type="entry name" value="Class I glutamine amidotransferase-like"/>
    <property type="match status" value="1"/>
</dbReference>
<evidence type="ECO:0000256" key="4">
    <source>
        <dbReference type="ARBA" id="ARBA00022801"/>
    </source>
</evidence>
<dbReference type="EC" id="4.3.2.10" evidence="10"/>
<evidence type="ECO:0000256" key="8">
    <source>
        <dbReference type="ARBA" id="ARBA00047838"/>
    </source>
</evidence>
<comment type="pathway">
    <text evidence="1 10">Amino-acid biosynthesis; L-histidine biosynthesis; L-histidine from 5-phospho-alpha-D-ribose 1-diphosphate: step 5/9.</text>
</comment>
<dbReference type="EC" id="3.5.1.2" evidence="10"/>
<dbReference type="InterPro" id="IPR029062">
    <property type="entry name" value="Class_I_gatase-like"/>
</dbReference>
<keyword evidence="3 10" id="KW-0028">Amino-acid biosynthesis</keyword>
<dbReference type="Gene3D" id="3.40.50.880">
    <property type="match status" value="1"/>
</dbReference>
<reference evidence="12 13" key="1">
    <citation type="submission" date="2018-06" db="EMBL/GenBank/DDBJ databases">
        <title>Genomic Encyclopedia of Archaeal and Bacterial Type Strains, Phase II (KMG-II): from individual species to whole genera.</title>
        <authorList>
            <person name="Goeker M."/>
        </authorList>
    </citation>
    <scope>NUCLEOTIDE SEQUENCE [LARGE SCALE GENOMIC DNA]</scope>
    <source>
        <strain evidence="12 13">DSM 17205</strain>
    </source>
</reference>
<comment type="function">
    <text evidence="10">IGPS catalyzes the conversion of PRFAR and glutamine to IGP, AICAR and glutamate. The HisH subunit catalyzes the hydrolysis of glutamine to glutamate and ammonia as part of the synthesis of IGP and AICAR. The resulting ammonia molecule is channeled to the active site of HisF.</text>
</comment>
<dbReference type="Pfam" id="PF00117">
    <property type="entry name" value="GATase"/>
    <property type="match status" value="1"/>
</dbReference>
<evidence type="ECO:0000256" key="2">
    <source>
        <dbReference type="ARBA" id="ARBA00011152"/>
    </source>
</evidence>
<keyword evidence="13" id="KW-1185">Reference proteome</keyword>
<gene>
    <name evidence="10" type="primary">hisH</name>
    <name evidence="12" type="ORF">LX97_00422</name>
</gene>
<dbReference type="InterPro" id="IPR017926">
    <property type="entry name" value="GATASE"/>
</dbReference>
<feature type="active site" description="Nucleophile" evidence="10">
    <location>
        <position position="76"/>
    </location>
</feature>
<comment type="subcellular location">
    <subcellularLocation>
        <location evidence="10">Cytoplasm</location>
    </subcellularLocation>
</comment>
<keyword evidence="7 10" id="KW-0456">Lyase</keyword>
<comment type="caution">
    <text evidence="12">The sequence shown here is derived from an EMBL/GenBank/DDBJ whole genome shotgun (WGS) entry which is preliminary data.</text>
</comment>
<dbReference type="HAMAP" id="MF_00278">
    <property type="entry name" value="HisH"/>
    <property type="match status" value="1"/>
</dbReference>
<comment type="catalytic activity">
    <reaction evidence="8 10">
        <text>5-[(5-phospho-1-deoxy-D-ribulos-1-ylimino)methylamino]-1-(5-phospho-beta-D-ribosyl)imidazole-4-carboxamide + L-glutamine = D-erythro-1-(imidazol-4-yl)glycerol 3-phosphate + 5-amino-1-(5-phospho-beta-D-ribosyl)imidazole-4-carboxamide + L-glutamate + H(+)</text>
        <dbReference type="Rhea" id="RHEA:24793"/>
        <dbReference type="ChEBI" id="CHEBI:15378"/>
        <dbReference type="ChEBI" id="CHEBI:29985"/>
        <dbReference type="ChEBI" id="CHEBI:58278"/>
        <dbReference type="ChEBI" id="CHEBI:58359"/>
        <dbReference type="ChEBI" id="CHEBI:58475"/>
        <dbReference type="ChEBI" id="CHEBI:58525"/>
        <dbReference type="EC" id="4.3.2.10"/>
    </reaction>
</comment>
<evidence type="ECO:0000313" key="12">
    <source>
        <dbReference type="EMBL" id="PZX43422.1"/>
    </source>
</evidence>
<keyword evidence="5 10" id="KW-0315">Glutamine amidotransferase</keyword>
<evidence type="ECO:0000259" key="11">
    <source>
        <dbReference type="Pfam" id="PF00117"/>
    </source>
</evidence>
<evidence type="ECO:0000256" key="5">
    <source>
        <dbReference type="ARBA" id="ARBA00022962"/>
    </source>
</evidence>
<dbReference type="PIRSF" id="PIRSF000495">
    <property type="entry name" value="Amidotransf_hisH"/>
    <property type="match status" value="1"/>
</dbReference>
<feature type="active site" evidence="10">
    <location>
        <position position="190"/>
    </location>
</feature>
<sequence length="208" mass="22964">MIAIVKYNAGNIGSVTNALNRLGIENKVTDDPEELKAADKVIFPGVGEAGTAMNYLRERGLDQVIKELKQPVLGICLGMQLMCSHSEEGDTECLGIFDTTVKKFPVTEGMKVPHMGWNSLSYELGVQSSESFLTHNSELLTNLQPESDVYYVHSYYAEVCKDTVAACDYILPFSSVLQKDNFYATQFHPEKSAGVGEEILKNFLKIPA</sequence>
<organism evidence="12 13">
    <name type="scientific">Nonlabens dokdonensis</name>
    <dbReference type="NCBI Taxonomy" id="328515"/>
    <lineage>
        <taxon>Bacteria</taxon>
        <taxon>Pseudomonadati</taxon>
        <taxon>Bacteroidota</taxon>
        <taxon>Flavobacteriia</taxon>
        <taxon>Flavobacteriales</taxon>
        <taxon>Flavobacteriaceae</taxon>
        <taxon>Nonlabens</taxon>
    </lineage>
</organism>
<evidence type="ECO:0000256" key="10">
    <source>
        <dbReference type="HAMAP-Rule" id="MF_00278"/>
    </source>
</evidence>
<evidence type="ECO:0000313" key="13">
    <source>
        <dbReference type="Proteomes" id="UP000248584"/>
    </source>
</evidence>
<comment type="subunit">
    <text evidence="2 10">Heterodimer of HisH and HisF.</text>
</comment>
<dbReference type="Proteomes" id="UP000248584">
    <property type="component" value="Unassembled WGS sequence"/>
</dbReference>
<dbReference type="RefSeq" id="WP_015361235.1">
    <property type="nucleotide sequence ID" value="NZ_QKZR01000001.1"/>
</dbReference>
<dbReference type="PANTHER" id="PTHR42701:SF1">
    <property type="entry name" value="IMIDAZOLE GLYCEROL PHOSPHATE SYNTHASE SUBUNIT HISH"/>
    <property type="match status" value="1"/>
</dbReference>
<dbReference type="NCBIfam" id="TIGR01855">
    <property type="entry name" value="IMP_synth_hisH"/>
    <property type="match status" value="1"/>
</dbReference>
<evidence type="ECO:0000256" key="6">
    <source>
        <dbReference type="ARBA" id="ARBA00023102"/>
    </source>
</evidence>
<feature type="active site" evidence="10">
    <location>
        <position position="188"/>
    </location>
</feature>
<feature type="domain" description="Glutamine amidotransferase" evidence="11">
    <location>
        <begin position="14"/>
        <end position="204"/>
    </location>
</feature>
<evidence type="ECO:0000256" key="3">
    <source>
        <dbReference type="ARBA" id="ARBA00022605"/>
    </source>
</evidence>
<keyword evidence="6 10" id="KW-0368">Histidine biosynthesis</keyword>
<dbReference type="InterPro" id="IPR010139">
    <property type="entry name" value="Imidazole-glycPsynth_HisH"/>
</dbReference>
<dbReference type="PROSITE" id="PS51273">
    <property type="entry name" value="GATASE_TYPE_1"/>
    <property type="match status" value="1"/>
</dbReference>